<gene>
    <name evidence="1" type="ORF">JZ751_008783</name>
</gene>
<proteinExistence type="predicted"/>
<evidence type="ECO:0000313" key="1">
    <source>
        <dbReference type="EMBL" id="KAG9345639.1"/>
    </source>
</evidence>
<comment type="caution">
    <text evidence="1">The sequence shown here is derived from an EMBL/GenBank/DDBJ whole genome shotgun (WGS) entry which is preliminary data.</text>
</comment>
<organism evidence="1 2">
    <name type="scientific">Albula glossodonta</name>
    <name type="common">roundjaw bonefish</name>
    <dbReference type="NCBI Taxonomy" id="121402"/>
    <lineage>
        <taxon>Eukaryota</taxon>
        <taxon>Metazoa</taxon>
        <taxon>Chordata</taxon>
        <taxon>Craniata</taxon>
        <taxon>Vertebrata</taxon>
        <taxon>Euteleostomi</taxon>
        <taxon>Actinopterygii</taxon>
        <taxon>Neopterygii</taxon>
        <taxon>Teleostei</taxon>
        <taxon>Albuliformes</taxon>
        <taxon>Albulidae</taxon>
        <taxon>Albula</taxon>
    </lineage>
</organism>
<accession>A0A8T2NZX4</accession>
<reference evidence="1" key="1">
    <citation type="thesis" date="2021" institute="BYU ScholarsArchive" country="Provo, UT, USA">
        <title>Applications of and Algorithms for Genome Assembly and Genomic Analyses with an Emphasis on Marine Teleosts.</title>
        <authorList>
            <person name="Pickett B.D."/>
        </authorList>
    </citation>
    <scope>NUCLEOTIDE SEQUENCE</scope>
    <source>
        <strain evidence="1">HI-2016</strain>
    </source>
</reference>
<protein>
    <submittedName>
        <fullName evidence="1">Uncharacterized protein</fullName>
    </submittedName>
</protein>
<sequence>MDSSLKKCKLSQHFLLVSYQSAVLPELSNNAVSRPSNYPCGNQSATSGNTEEEQEHRLRQNATCVTFPCTVANKPQSCPQSHPPTAQALWMLAACSLPLTVIRGIVQAFDMDLEFVFYPAFLNGEKQFHLSYYSIVFDVAACKLALNP</sequence>
<keyword evidence="2" id="KW-1185">Reference proteome</keyword>
<dbReference type="EMBL" id="JAFBMS010000017">
    <property type="protein sequence ID" value="KAG9345639.1"/>
    <property type="molecule type" value="Genomic_DNA"/>
</dbReference>
<name>A0A8T2NZX4_9TELE</name>
<evidence type="ECO:0000313" key="2">
    <source>
        <dbReference type="Proteomes" id="UP000824540"/>
    </source>
</evidence>
<dbReference type="AlphaFoldDB" id="A0A8T2NZX4"/>
<dbReference type="Proteomes" id="UP000824540">
    <property type="component" value="Unassembled WGS sequence"/>
</dbReference>